<feature type="domain" description="Stress-response A/B barrel" evidence="1">
    <location>
        <begin position="2"/>
        <end position="95"/>
    </location>
</feature>
<name>A0A7X5HW21_9FIRM</name>
<dbReference type="PANTHER" id="PTHR37832">
    <property type="entry name" value="BLL2683 PROTEIN"/>
    <property type="match status" value="1"/>
</dbReference>
<sequence>MVKHIVLWNIQEGPEKAEVLQTLKAKLEALTKEIGFLRKIEVGINFNDSDSSHDVSLYTEFDSKEDLDAYVVHPAHVEVGKYVRSVVKDRVVVDYEV</sequence>
<dbReference type="SUPFAM" id="SSF54909">
    <property type="entry name" value="Dimeric alpha+beta barrel"/>
    <property type="match status" value="1"/>
</dbReference>
<dbReference type="Proteomes" id="UP000461585">
    <property type="component" value="Unassembled WGS sequence"/>
</dbReference>
<organism evidence="2 3">
    <name type="scientific">Anaerotalea alkaliphila</name>
    <dbReference type="NCBI Taxonomy" id="2662126"/>
    <lineage>
        <taxon>Bacteria</taxon>
        <taxon>Bacillati</taxon>
        <taxon>Bacillota</taxon>
        <taxon>Clostridia</taxon>
        <taxon>Eubacteriales</taxon>
        <taxon>Anaerotalea</taxon>
    </lineage>
</organism>
<proteinExistence type="predicted"/>
<dbReference type="PANTHER" id="PTHR37832:SF1">
    <property type="entry name" value="STRESS-RESPONSE A_B BARREL DOMAIN-CONTAINING PROTEIN"/>
    <property type="match status" value="1"/>
</dbReference>
<dbReference type="Gene3D" id="3.30.70.100">
    <property type="match status" value="1"/>
</dbReference>
<dbReference type="AlphaFoldDB" id="A0A7X5HW21"/>
<evidence type="ECO:0000259" key="1">
    <source>
        <dbReference type="PROSITE" id="PS51502"/>
    </source>
</evidence>
<protein>
    <submittedName>
        <fullName evidence="2">Dabb family protein</fullName>
    </submittedName>
</protein>
<dbReference type="RefSeq" id="WP_162370445.1">
    <property type="nucleotide sequence ID" value="NZ_JAAEEH010000019.1"/>
</dbReference>
<dbReference type="PROSITE" id="PS51502">
    <property type="entry name" value="S_R_A_B_BARREL"/>
    <property type="match status" value="1"/>
</dbReference>
<dbReference type="Pfam" id="PF07876">
    <property type="entry name" value="Dabb"/>
    <property type="match status" value="1"/>
</dbReference>
<accession>A0A7X5HW21</accession>
<evidence type="ECO:0000313" key="2">
    <source>
        <dbReference type="EMBL" id="NDL67718.1"/>
    </source>
</evidence>
<keyword evidence="3" id="KW-1185">Reference proteome</keyword>
<dbReference type="EMBL" id="JAAEEH010000019">
    <property type="protein sequence ID" value="NDL67718.1"/>
    <property type="molecule type" value="Genomic_DNA"/>
</dbReference>
<reference evidence="2 3" key="1">
    <citation type="submission" date="2020-01" db="EMBL/GenBank/DDBJ databases">
        <title>Anaeroalcalibacter tamaniensis gen. nov., sp. nov., moderately halophilic strictly anaerobic fermenter bacterium from mud volcano of Taman peninsula.</title>
        <authorList>
            <person name="Frolova A."/>
            <person name="Merkel A.Y."/>
            <person name="Slobodkin A.I."/>
        </authorList>
    </citation>
    <scope>NUCLEOTIDE SEQUENCE [LARGE SCALE GENOMIC DNA]</scope>
    <source>
        <strain evidence="2 3">F-3ap</strain>
    </source>
</reference>
<dbReference type="InterPro" id="IPR013097">
    <property type="entry name" value="Dabb"/>
</dbReference>
<dbReference type="SMART" id="SM00886">
    <property type="entry name" value="Dabb"/>
    <property type="match status" value="1"/>
</dbReference>
<dbReference type="InterPro" id="IPR011008">
    <property type="entry name" value="Dimeric_a/b-barrel"/>
</dbReference>
<gene>
    <name evidence="2" type="ORF">GXN74_08165</name>
</gene>
<evidence type="ECO:0000313" key="3">
    <source>
        <dbReference type="Proteomes" id="UP000461585"/>
    </source>
</evidence>
<comment type="caution">
    <text evidence="2">The sequence shown here is derived from an EMBL/GenBank/DDBJ whole genome shotgun (WGS) entry which is preliminary data.</text>
</comment>